<sequence>MLRSENIAYQVGKKPILKGCSLTVNPGEFTAIVGPNGAGKSTFLKVLAKEIKAQKGNVNFNGCDIQELNSEELSKIRAVMPQHTNISFPFSIEQIIEIGRFPHKTSKKENDDIIESVIKHNKLEAYRGRLYQTLSGGEQQRVQLARIMAQVWDKSAFPKYLLLDEPTSDLDILHQHTLLNTAKEMCEQNMAVLAILHDLNLAAQYASHIVLMKNGEIYKQGLSEEVLTKQNIEHVFEHPVELLKEPNTGRTVIISIPKSVRNETYKQQNYA</sequence>
<dbReference type="Pfam" id="PF00005">
    <property type="entry name" value="ABC_tran"/>
    <property type="match status" value="1"/>
</dbReference>
<proteinExistence type="predicted"/>
<dbReference type="InterPro" id="IPR003593">
    <property type="entry name" value="AAA+_ATPase"/>
</dbReference>
<evidence type="ECO:0000256" key="2">
    <source>
        <dbReference type="ARBA" id="ARBA00022741"/>
    </source>
</evidence>
<dbReference type="EMBL" id="FOIR01000005">
    <property type="protein sequence ID" value="SEW42763.1"/>
    <property type="molecule type" value="Genomic_DNA"/>
</dbReference>
<dbReference type="CDD" id="cd03214">
    <property type="entry name" value="ABC_Iron-Siderophores_B12_Hemin"/>
    <property type="match status" value="1"/>
</dbReference>
<dbReference type="FunFam" id="3.40.50.300:FF:000134">
    <property type="entry name" value="Iron-enterobactin ABC transporter ATP-binding protein"/>
    <property type="match status" value="1"/>
</dbReference>
<dbReference type="AlphaFoldDB" id="A0A1I0RNG6"/>
<comment type="function">
    <text evidence="5">Part of the ABC transporter complex HmuTUV involved in hemin import. Responsible for energy coupling to the transport system.</text>
</comment>
<dbReference type="PROSITE" id="PS00211">
    <property type="entry name" value="ABC_TRANSPORTER_1"/>
    <property type="match status" value="1"/>
</dbReference>
<dbReference type="InterPro" id="IPR027417">
    <property type="entry name" value="P-loop_NTPase"/>
</dbReference>
<dbReference type="InterPro" id="IPR003439">
    <property type="entry name" value="ABC_transporter-like_ATP-bd"/>
</dbReference>
<dbReference type="SMART" id="SM00382">
    <property type="entry name" value="AAA"/>
    <property type="match status" value="1"/>
</dbReference>
<keyword evidence="1" id="KW-0813">Transport</keyword>
<dbReference type="NCBIfam" id="NF010068">
    <property type="entry name" value="PRK13548.1"/>
    <property type="match status" value="1"/>
</dbReference>
<dbReference type="PANTHER" id="PTHR42794:SF1">
    <property type="entry name" value="HEMIN IMPORT ATP-BINDING PROTEIN HMUV"/>
    <property type="match status" value="1"/>
</dbReference>
<evidence type="ECO:0000256" key="5">
    <source>
        <dbReference type="ARBA" id="ARBA00037066"/>
    </source>
</evidence>
<dbReference type="OrthoDB" id="9806726at2"/>
<evidence type="ECO:0000313" key="7">
    <source>
        <dbReference type="EMBL" id="SEW42763.1"/>
    </source>
</evidence>
<name>A0A1I0RNG6_9BACT</name>
<dbReference type="GO" id="GO:0016887">
    <property type="term" value="F:ATP hydrolysis activity"/>
    <property type="evidence" value="ECO:0007669"/>
    <property type="project" value="InterPro"/>
</dbReference>
<dbReference type="Proteomes" id="UP000199437">
    <property type="component" value="Unassembled WGS sequence"/>
</dbReference>
<evidence type="ECO:0000313" key="8">
    <source>
        <dbReference type="Proteomes" id="UP000199437"/>
    </source>
</evidence>
<organism evidence="7 8">
    <name type="scientific">Roseivirga pacifica</name>
    <dbReference type="NCBI Taxonomy" id="1267423"/>
    <lineage>
        <taxon>Bacteria</taxon>
        <taxon>Pseudomonadati</taxon>
        <taxon>Bacteroidota</taxon>
        <taxon>Cytophagia</taxon>
        <taxon>Cytophagales</taxon>
        <taxon>Roseivirgaceae</taxon>
        <taxon>Roseivirga</taxon>
    </lineage>
</organism>
<keyword evidence="2" id="KW-0547">Nucleotide-binding</keyword>
<dbReference type="PANTHER" id="PTHR42794">
    <property type="entry name" value="HEMIN IMPORT ATP-BINDING PROTEIN HMUV"/>
    <property type="match status" value="1"/>
</dbReference>
<accession>A0A1I0RNG6</accession>
<evidence type="ECO:0000259" key="6">
    <source>
        <dbReference type="PROSITE" id="PS50893"/>
    </source>
</evidence>
<dbReference type="SUPFAM" id="SSF52540">
    <property type="entry name" value="P-loop containing nucleoside triphosphate hydrolases"/>
    <property type="match status" value="1"/>
</dbReference>
<evidence type="ECO:0000256" key="4">
    <source>
        <dbReference type="ARBA" id="ARBA00022967"/>
    </source>
</evidence>
<feature type="domain" description="ABC transporter" evidence="6">
    <location>
        <begin position="2"/>
        <end position="239"/>
    </location>
</feature>
<dbReference type="PROSITE" id="PS50893">
    <property type="entry name" value="ABC_TRANSPORTER_2"/>
    <property type="match status" value="1"/>
</dbReference>
<protein>
    <submittedName>
        <fullName evidence="7">Iron complex transport system ATP-binding protein</fullName>
    </submittedName>
</protein>
<reference evidence="8" key="1">
    <citation type="submission" date="2016-10" db="EMBL/GenBank/DDBJ databases">
        <authorList>
            <person name="Varghese N."/>
            <person name="Submissions S."/>
        </authorList>
    </citation>
    <scope>NUCLEOTIDE SEQUENCE [LARGE SCALE GENOMIC DNA]</scope>
    <source>
        <strain evidence="8">CGMCC 1.12402</strain>
    </source>
</reference>
<keyword evidence="8" id="KW-1185">Reference proteome</keyword>
<evidence type="ECO:0000256" key="1">
    <source>
        <dbReference type="ARBA" id="ARBA00022448"/>
    </source>
</evidence>
<keyword evidence="4" id="KW-1278">Translocase</keyword>
<dbReference type="STRING" id="1267423.SAMN05216290_3881"/>
<dbReference type="Gene3D" id="3.40.50.300">
    <property type="entry name" value="P-loop containing nucleotide triphosphate hydrolases"/>
    <property type="match status" value="1"/>
</dbReference>
<gene>
    <name evidence="7" type="ORF">SAMN05216290_3881</name>
</gene>
<keyword evidence="3 7" id="KW-0067">ATP-binding</keyword>
<dbReference type="RefSeq" id="WP_090260971.1">
    <property type="nucleotide sequence ID" value="NZ_FOIR01000005.1"/>
</dbReference>
<dbReference type="GO" id="GO:0005524">
    <property type="term" value="F:ATP binding"/>
    <property type="evidence" value="ECO:0007669"/>
    <property type="project" value="UniProtKB-KW"/>
</dbReference>
<evidence type="ECO:0000256" key="3">
    <source>
        <dbReference type="ARBA" id="ARBA00022840"/>
    </source>
</evidence>
<dbReference type="GeneID" id="99988547"/>
<dbReference type="InterPro" id="IPR017871">
    <property type="entry name" value="ABC_transporter-like_CS"/>
</dbReference>